<keyword evidence="2" id="KW-0732">Signal</keyword>
<reference evidence="3" key="1">
    <citation type="submission" date="2020-09" db="EMBL/GenBank/DDBJ databases">
        <authorList>
            <person name="Kim M.K."/>
        </authorList>
    </citation>
    <scope>NUCLEOTIDE SEQUENCE</scope>
    <source>
        <strain evidence="3">BT704</strain>
    </source>
</reference>
<evidence type="ECO:0000256" key="2">
    <source>
        <dbReference type="SAM" id="SignalP"/>
    </source>
</evidence>
<name>A0A927B5C8_9BACT</name>
<dbReference type="PROSITE" id="PS51257">
    <property type="entry name" value="PROKAR_LIPOPROTEIN"/>
    <property type="match status" value="1"/>
</dbReference>
<sequence>MLQSFRPFAIATLLSISGLLTTTACKQEPPEPKQPDSGGSNGQSGYVIGKITDPQGNTLSRATVYIDNTVLKGRGAEANSSADGNYKIQLVKGLGQWIAKGYVLKQYNNRVYKIQLEPENPDSFSEEENPVRNFQWKLTGHIPDLSLNLYYGGYVELYRDLNADGLYDTENVELTFKPVGTLIDGSTGKTLKLKGGEKSLDSDFIMDIPIGRYTISAIYKPTGQALRVRNALANDDSYNYANSVTVDFSGTEVPTRANSMAIGITNR</sequence>
<proteinExistence type="predicted"/>
<feature type="chain" id="PRO_5036997244" evidence="2">
    <location>
        <begin position="27"/>
        <end position="267"/>
    </location>
</feature>
<organism evidence="3 4">
    <name type="scientific">Spirosoma validum</name>
    <dbReference type="NCBI Taxonomy" id="2771355"/>
    <lineage>
        <taxon>Bacteria</taxon>
        <taxon>Pseudomonadati</taxon>
        <taxon>Bacteroidota</taxon>
        <taxon>Cytophagia</taxon>
        <taxon>Cytophagales</taxon>
        <taxon>Cytophagaceae</taxon>
        <taxon>Spirosoma</taxon>
    </lineage>
</organism>
<dbReference type="GO" id="GO:0004180">
    <property type="term" value="F:carboxypeptidase activity"/>
    <property type="evidence" value="ECO:0007669"/>
    <property type="project" value="UniProtKB-KW"/>
</dbReference>
<dbReference type="AlphaFoldDB" id="A0A927B5C8"/>
<dbReference type="Proteomes" id="UP000653797">
    <property type="component" value="Unassembled WGS sequence"/>
</dbReference>
<keyword evidence="4" id="KW-1185">Reference proteome</keyword>
<keyword evidence="3" id="KW-0645">Protease</keyword>
<evidence type="ECO:0000256" key="1">
    <source>
        <dbReference type="SAM" id="MobiDB-lite"/>
    </source>
</evidence>
<protein>
    <submittedName>
        <fullName evidence="3">Carboxypeptidase regulatory-like domain-containing protein</fullName>
    </submittedName>
</protein>
<evidence type="ECO:0000313" key="3">
    <source>
        <dbReference type="EMBL" id="MBD2755551.1"/>
    </source>
</evidence>
<dbReference type="RefSeq" id="WP_191041162.1">
    <property type="nucleotide sequence ID" value="NZ_JACXAA010000008.1"/>
</dbReference>
<feature type="signal peptide" evidence="2">
    <location>
        <begin position="1"/>
        <end position="26"/>
    </location>
</feature>
<keyword evidence="3" id="KW-0121">Carboxypeptidase</keyword>
<evidence type="ECO:0000313" key="4">
    <source>
        <dbReference type="Proteomes" id="UP000653797"/>
    </source>
</evidence>
<dbReference type="EMBL" id="JACXAA010000008">
    <property type="protein sequence ID" value="MBD2755551.1"/>
    <property type="molecule type" value="Genomic_DNA"/>
</dbReference>
<feature type="region of interest" description="Disordered" evidence="1">
    <location>
        <begin position="25"/>
        <end position="47"/>
    </location>
</feature>
<comment type="caution">
    <text evidence="3">The sequence shown here is derived from an EMBL/GenBank/DDBJ whole genome shotgun (WGS) entry which is preliminary data.</text>
</comment>
<gene>
    <name evidence="3" type="ORF">IC230_21795</name>
</gene>
<accession>A0A927B5C8</accession>
<keyword evidence="3" id="KW-0378">Hydrolase</keyword>